<geneLocation type="plastid" evidence="1"/>
<dbReference type="EMBL" id="MK814652">
    <property type="protein sequence ID" value="QCI06310.1"/>
    <property type="molecule type" value="Genomic_DNA"/>
</dbReference>
<sequence length="491" mass="59284">MILLHTIFENYYKHFNYLENLALSCNNCSEQKYRYSNHVNKKEFIISFIDNLNISLNKTSSKLSDENINYKFISRNFWNKFINQYWQETIFIFNSNSFSETYVNKLKTNGLSIHKGSDYKNFLISFSKALLNGQIKVLMNNKINFYDKNIVSTNFTNTKYIKYIWKKGLNWHISCLYFYYIDLKNKLLNQNLTFYYNKAQVNSLPIFAIINNHNQIVMAESSDEISFNKNLFYSLNNIFDFFLLKAKNLKKIYTGLIFINPEDAYEYKQYIQFKNFKSSRDNSLKFFIGQVNLYHNLLSYSKNQAEFRLIPDLKEVSNLITLYQYYRNVTFDKNQNYGKIYFQGQPIYIIKSIVAKNINTNKKDIINYSYKIKENYKSTEYKAVFLNYDTAILAWNKFKNDYSYYKLPDKPLIYVSNLESFLRKNNQSDQKTRFIFIPSTKTYNFVKEVKIQNEFKRKNHWQYFFSDKNIYIKTLFKRFIWSLTSRQPTNW</sequence>
<reference evidence="1" key="2">
    <citation type="submission" date="2019-04" db="EMBL/GenBank/DDBJ databases">
        <authorList>
            <person name="Pasella M."/>
        </authorList>
    </citation>
    <scope>NUCLEOTIDE SEQUENCE</scope>
    <source>
        <strain evidence="1">TZ0704</strain>
    </source>
</reference>
<proteinExistence type="predicted"/>
<dbReference type="AlphaFoldDB" id="A0A4D6WVD4"/>
<keyword evidence="1" id="KW-0934">Plastid</keyword>
<evidence type="ECO:0000313" key="1">
    <source>
        <dbReference type="EMBL" id="QCI06310.1"/>
    </source>
</evidence>
<organism evidence="1">
    <name type="scientific">Dictyurus purpurascens</name>
    <dbReference type="NCBI Taxonomy" id="189649"/>
    <lineage>
        <taxon>Eukaryota</taxon>
        <taxon>Rhodophyta</taxon>
        <taxon>Florideophyceae</taxon>
        <taxon>Rhodymeniophycidae</taxon>
        <taxon>Ceramiales</taxon>
        <taxon>Dasyaceae</taxon>
        <taxon>Dictyurus</taxon>
    </lineage>
</organism>
<name>A0A4D6WVD4_9FLOR</name>
<accession>A0A4D6WVD4</accession>
<protein>
    <submittedName>
        <fullName evidence="1">Uncharacterized protein</fullName>
    </submittedName>
</protein>
<gene>
    <name evidence="1" type="primary">ycf80</name>
</gene>
<reference evidence="1" key="1">
    <citation type="journal article" date="2019" name="Mol. Phylogenet. Evol.">
        <title>Morphological evolution and classification of the red algal order Ceramiales inferred using plastid phylogenomics.</title>
        <authorList>
            <person name="Diaz-Tapia P."/>
            <person name="Pasella M.M."/>
            <person name="Verbruggen H."/>
            <person name="Maggs C.A."/>
        </authorList>
    </citation>
    <scope>NUCLEOTIDE SEQUENCE</scope>
    <source>
        <strain evidence="1">TZ0704</strain>
    </source>
</reference>